<dbReference type="InterPro" id="IPR016032">
    <property type="entry name" value="Sig_transdc_resp-reg_C-effctor"/>
</dbReference>
<dbReference type="RefSeq" id="WP_147493177.1">
    <property type="nucleotide sequence ID" value="NZ_CP041659.1"/>
</dbReference>
<name>A0A516IP72_9SPHN</name>
<evidence type="ECO:0000313" key="8">
    <source>
        <dbReference type="Proteomes" id="UP000321857"/>
    </source>
</evidence>
<dbReference type="PROSITE" id="PS50113">
    <property type="entry name" value="PAC"/>
    <property type="match status" value="1"/>
</dbReference>
<dbReference type="SUPFAM" id="SSF55785">
    <property type="entry name" value="PYP-like sensor domain (PAS domain)"/>
    <property type="match status" value="1"/>
</dbReference>
<proteinExistence type="predicted"/>
<keyword evidence="3" id="KW-0157">Chromophore</keyword>
<dbReference type="SMART" id="SM00421">
    <property type="entry name" value="HTH_LUXR"/>
    <property type="match status" value="1"/>
</dbReference>
<dbReference type="PANTHER" id="PTHR47429">
    <property type="entry name" value="PROTEIN TWIN LOV 1"/>
    <property type="match status" value="1"/>
</dbReference>
<dbReference type="InterPro" id="IPR036388">
    <property type="entry name" value="WH-like_DNA-bd_sf"/>
</dbReference>
<dbReference type="SUPFAM" id="SSF46894">
    <property type="entry name" value="C-terminal effector domain of the bipartite response regulators"/>
    <property type="match status" value="1"/>
</dbReference>
<keyword evidence="1" id="KW-0285">Flavoprotein</keyword>
<dbReference type="InterPro" id="IPR000792">
    <property type="entry name" value="Tscrpt_reg_LuxR_C"/>
</dbReference>
<dbReference type="PROSITE" id="PS50043">
    <property type="entry name" value="HTH_LUXR_2"/>
    <property type="match status" value="1"/>
</dbReference>
<protein>
    <submittedName>
        <fullName evidence="7">PAS domain-containing protein</fullName>
    </submittedName>
</protein>
<dbReference type="GO" id="GO:0003677">
    <property type="term" value="F:DNA binding"/>
    <property type="evidence" value="ECO:0007669"/>
    <property type="project" value="InterPro"/>
</dbReference>
<gene>
    <name evidence="7" type="ORF">FMM02_01315</name>
</gene>
<dbReference type="InterPro" id="IPR000014">
    <property type="entry name" value="PAS"/>
</dbReference>
<dbReference type="Gene3D" id="3.30.450.20">
    <property type="entry name" value="PAS domain"/>
    <property type="match status" value="1"/>
</dbReference>
<sequence>MAKDVAEADESEFQQLLDAIHRTPIPTVVTDKRQADNPIVAVNEAFARLTGYEVQEILGRNCRFLAGPSTDPKAQAVLRDAVDRGEPAVAELLNYRKDGSPFRNAVMVAPVRDGRGEVAMFIGSQMEVGENGRAGGLRKNRARHQVDGLTPRLRQVLSLMAAGFRNKQIGIRLGIEEKTVKMHRARLINALGVASSAEAIRIAVEADLPTSGDH</sequence>
<organism evidence="7 8">
    <name type="scientific">Sphingomonas xanthus</name>
    <dbReference type="NCBI Taxonomy" id="2594473"/>
    <lineage>
        <taxon>Bacteria</taxon>
        <taxon>Pseudomonadati</taxon>
        <taxon>Pseudomonadota</taxon>
        <taxon>Alphaproteobacteria</taxon>
        <taxon>Sphingomonadales</taxon>
        <taxon>Sphingomonadaceae</taxon>
        <taxon>Sphingomonas</taxon>
    </lineage>
</organism>
<dbReference type="InterPro" id="IPR000700">
    <property type="entry name" value="PAS-assoc_C"/>
</dbReference>
<dbReference type="AlphaFoldDB" id="A0A516IP72"/>
<dbReference type="InterPro" id="IPR035965">
    <property type="entry name" value="PAS-like_dom_sf"/>
</dbReference>
<dbReference type="PROSITE" id="PS50112">
    <property type="entry name" value="PAS"/>
    <property type="match status" value="1"/>
</dbReference>
<dbReference type="Pfam" id="PF00196">
    <property type="entry name" value="GerE"/>
    <property type="match status" value="1"/>
</dbReference>
<keyword evidence="8" id="KW-1185">Reference proteome</keyword>
<reference evidence="7 8" key="1">
    <citation type="submission" date="2019-07" db="EMBL/GenBank/DDBJ databases">
        <title>Sphingomonas AE3 Genome sequencing and assembly.</title>
        <authorList>
            <person name="Kim H."/>
        </authorList>
    </citation>
    <scope>NUCLEOTIDE SEQUENCE [LARGE SCALE GENOMIC DNA]</scope>
    <source>
        <strain evidence="7 8">AE3</strain>
    </source>
</reference>
<dbReference type="GO" id="GO:0006355">
    <property type="term" value="P:regulation of DNA-templated transcription"/>
    <property type="evidence" value="ECO:0007669"/>
    <property type="project" value="InterPro"/>
</dbReference>
<dbReference type="Proteomes" id="UP000321857">
    <property type="component" value="Chromosome"/>
</dbReference>
<dbReference type="Gene3D" id="1.10.10.10">
    <property type="entry name" value="Winged helix-like DNA-binding domain superfamily/Winged helix DNA-binding domain"/>
    <property type="match status" value="1"/>
</dbReference>
<feature type="domain" description="PAS" evidence="5">
    <location>
        <begin position="9"/>
        <end position="85"/>
    </location>
</feature>
<dbReference type="CDD" id="cd00130">
    <property type="entry name" value="PAS"/>
    <property type="match status" value="1"/>
</dbReference>
<dbReference type="OrthoDB" id="7991996at2"/>
<dbReference type="NCBIfam" id="TIGR00229">
    <property type="entry name" value="sensory_box"/>
    <property type="match status" value="1"/>
</dbReference>
<feature type="domain" description="PAC" evidence="6">
    <location>
        <begin position="88"/>
        <end position="140"/>
    </location>
</feature>
<evidence type="ECO:0000313" key="7">
    <source>
        <dbReference type="EMBL" id="QDP18715.1"/>
    </source>
</evidence>
<evidence type="ECO:0000259" key="6">
    <source>
        <dbReference type="PROSITE" id="PS50113"/>
    </source>
</evidence>
<dbReference type="PRINTS" id="PR00038">
    <property type="entry name" value="HTHLUXR"/>
</dbReference>
<evidence type="ECO:0000259" key="4">
    <source>
        <dbReference type="PROSITE" id="PS50043"/>
    </source>
</evidence>
<evidence type="ECO:0000256" key="2">
    <source>
        <dbReference type="ARBA" id="ARBA00022643"/>
    </source>
</evidence>
<dbReference type="Pfam" id="PF13426">
    <property type="entry name" value="PAS_9"/>
    <property type="match status" value="1"/>
</dbReference>
<dbReference type="CDD" id="cd06170">
    <property type="entry name" value="LuxR_C_like"/>
    <property type="match status" value="1"/>
</dbReference>
<feature type="domain" description="HTH luxR-type" evidence="4">
    <location>
        <begin position="142"/>
        <end position="207"/>
    </location>
</feature>
<dbReference type="PANTHER" id="PTHR47429:SF2">
    <property type="entry name" value="PROTEIN TWIN LOV 1"/>
    <property type="match status" value="1"/>
</dbReference>
<accession>A0A516IP72</accession>
<dbReference type="KEGG" id="sxa:FMM02_01315"/>
<keyword evidence="2" id="KW-0288">FMN</keyword>
<dbReference type="EMBL" id="CP041659">
    <property type="protein sequence ID" value="QDP18715.1"/>
    <property type="molecule type" value="Genomic_DNA"/>
</dbReference>
<evidence type="ECO:0000256" key="1">
    <source>
        <dbReference type="ARBA" id="ARBA00022630"/>
    </source>
</evidence>
<dbReference type="SMART" id="SM00091">
    <property type="entry name" value="PAS"/>
    <property type="match status" value="1"/>
</dbReference>
<evidence type="ECO:0000259" key="5">
    <source>
        <dbReference type="PROSITE" id="PS50112"/>
    </source>
</evidence>
<evidence type="ECO:0000256" key="3">
    <source>
        <dbReference type="ARBA" id="ARBA00022991"/>
    </source>
</evidence>